<evidence type="ECO:0000256" key="2">
    <source>
        <dbReference type="ARBA" id="ARBA00023015"/>
    </source>
</evidence>
<comment type="caution">
    <text evidence="7">The sequence shown here is derived from an EMBL/GenBank/DDBJ whole genome shotgun (WGS) entry which is preliminary data.</text>
</comment>
<dbReference type="EMBL" id="PVNL01000042">
    <property type="protein sequence ID" value="PRQ08316.1"/>
    <property type="molecule type" value="Genomic_DNA"/>
</dbReference>
<evidence type="ECO:0000313" key="8">
    <source>
        <dbReference type="Proteomes" id="UP000238823"/>
    </source>
</evidence>
<dbReference type="GO" id="GO:0003677">
    <property type="term" value="F:DNA binding"/>
    <property type="evidence" value="ECO:0007669"/>
    <property type="project" value="UniProtKB-KW"/>
</dbReference>
<evidence type="ECO:0000259" key="6">
    <source>
        <dbReference type="Pfam" id="PF04545"/>
    </source>
</evidence>
<evidence type="ECO:0000256" key="4">
    <source>
        <dbReference type="ARBA" id="ARBA00023125"/>
    </source>
</evidence>
<organism evidence="7 8">
    <name type="scientific">Enhygromyxa salina</name>
    <dbReference type="NCBI Taxonomy" id="215803"/>
    <lineage>
        <taxon>Bacteria</taxon>
        <taxon>Pseudomonadati</taxon>
        <taxon>Myxococcota</taxon>
        <taxon>Polyangia</taxon>
        <taxon>Nannocystales</taxon>
        <taxon>Nannocystaceae</taxon>
        <taxon>Enhygromyxa</taxon>
    </lineage>
</organism>
<keyword evidence="3" id="KW-0731">Sigma factor</keyword>
<proteinExistence type="inferred from homology"/>
<protein>
    <submittedName>
        <fullName evidence="7">ECF RNA polymerase sigma factor SigE</fullName>
    </submittedName>
</protein>
<accession>A0A2S9YTA0</accession>
<name>A0A2S9YTA0_9BACT</name>
<dbReference type="InterPro" id="IPR014284">
    <property type="entry name" value="RNA_pol_sigma-70_dom"/>
</dbReference>
<keyword evidence="2" id="KW-0805">Transcription regulation</keyword>
<dbReference type="InterPro" id="IPR013324">
    <property type="entry name" value="RNA_pol_sigma_r3/r4-like"/>
</dbReference>
<dbReference type="Pfam" id="PF04545">
    <property type="entry name" value="Sigma70_r4"/>
    <property type="match status" value="1"/>
</dbReference>
<dbReference type="AlphaFoldDB" id="A0A2S9YTA0"/>
<dbReference type="GO" id="GO:0016987">
    <property type="term" value="F:sigma factor activity"/>
    <property type="evidence" value="ECO:0007669"/>
    <property type="project" value="UniProtKB-KW"/>
</dbReference>
<dbReference type="InterPro" id="IPR013325">
    <property type="entry name" value="RNA_pol_sigma_r2"/>
</dbReference>
<reference evidence="7 8" key="1">
    <citation type="submission" date="2018-03" db="EMBL/GenBank/DDBJ databases">
        <title>Draft Genome Sequences of the Obligatory Marine Myxobacteria Enhygromyxa salina SWB007.</title>
        <authorList>
            <person name="Poehlein A."/>
            <person name="Moghaddam J.A."/>
            <person name="Harms H."/>
            <person name="Alanjari M."/>
            <person name="Koenig G.M."/>
            <person name="Daniel R."/>
            <person name="Schaeberle T.F."/>
        </authorList>
    </citation>
    <scope>NUCLEOTIDE SEQUENCE [LARGE SCALE GENOMIC DNA]</scope>
    <source>
        <strain evidence="7 8">SWB007</strain>
    </source>
</reference>
<dbReference type="Proteomes" id="UP000238823">
    <property type="component" value="Unassembled WGS sequence"/>
</dbReference>
<dbReference type="InterPro" id="IPR039425">
    <property type="entry name" value="RNA_pol_sigma-70-like"/>
</dbReference>
<keyword evidence="4" id="KW-0238">DNA-binding</keyword>
<sequence>MPTGPTQVERAELAPNGWSKDLLRGFKAGERAALTEVYRLHAESVALLLRHGFSFEASGTRHRFAGYGSGFELQDLLHETFRRAFEPRSRASYDGIRPYGAYVSTIARNLVLRSFRAREVLFPLADGEHPTAATLAPIDDGPSPEREVHDAEVRELVAAFLASLDPEQRRLVQLRFVDGLSQRDAAEVLGLGRQRIRTSEKQLRRALLIYLREHGEATLIEGVVAAVGVPALLGSELLRVLDEVTR</sequence>
<dbReference type="SUPFAM" id="SSF88659">
    <property type="entry name" value="Sigma3 and sigma4 domains of RNA polymerase sigma factors"/>
    <property type="match status" value="1"/>
</dbReference>
<dbReference type="InterPro" id="IPR036388">
    <property type="entry name" value="WH-like_DNA-bd_sf"/>
</dbReference>
<dbReference type="SUPFAM" id="SSF88946">
    <property type="entry name" value="Sigma2 domain of RNA polymerase sigma factors"/>
    <property type="match status" value="1"/>
</dbReference>
<gene>
    <name evidence="7" type="primary">sigE_3</name>
    <name evidence="7" type="ORF">ENSA7_19390</name>
</gene>
<evidence type="ECO:0000256" key="5">
    <source>
        <dbReference type="ARBA" id="ARBA00023163"/>
    </source>
</evidence>
<dbReference type="PANTHER" id="PTHR43133:SF8">
    <property type="entry name" value="RNA POLYMERASE SIGMA FACTOR HI_1459-RELATED"/>
    <property type="match status" value="1"/>
</dbReference>
<dbReference type="OrthoDB" id="5508561at2"/>
<comment type="similarity">
    <text evidence="1">Belongs to the sigma-70 factor family. ECF subfamily.</text>
</comment>
<evidence type="ECO:0000256" key="3">
    <source>
        <dbReference type="ARBA" id="ARBA00023082"/>
    </source>
</evidence>
<dbReference type="PANTHER" id="PTHR43133">
    <property type="entry name" value="RNA POLYMERASE ECF-TYPE SIGMA FACTO"/>
    <property type="match status" value="1"/>
</dbReference>
<dbReference type="NCBIfam" id="TIGR02937">
    <property type="entry name" value="sigma70-ECF"/>
    <property type="match status" value="1"/>
</dbReference>
<evidence type="ECO:0000256" key="1">
    <source>
        <dbReference type="ARBA" id="ARBA00010641"/>
    </source>
</evidence>
<dbReference type="GO" id="GO:0006352">
    <property type="term" value="P:DNA-templated transcription initiation"/>
    <property type="evidence" value="ECO:0007669"/>
    <property type="project" value="InterPro"/>
</dbReference>
<dbReference type="RefSeq" id="WP_106088958.1">
    <property type="nucleotide sequence ID" value="NZ_PVNL01000042.1"/>
</dbReference>
<dbReference type="Gene3D" id="1.10.10.10">
    <property type="entry name" value="Winged helix-like DNA-binding domain superfamily/Winged helix DNA-binding domain"/>
    <property type="match status" value="1"/>
</dbReference>
<feature type="domain" description="RNA polymerase sigma-70 region 4" evidence="6">
    <location>
        <begin position="161"/>
        <end position="205"/>
    </location>
</feature>
<evidence type="ECO:0000313" key="7">
    <source>
        <dbReference type="EMBL" id="PRQ08316.1"/>
    </source>
</evidence>
<dbReference type="InterPro" id="IPR007630">
    <property type="entry name" value="RNA_pol_sigma70_r4"/>
</dbReference>
<dbReference type="Gene3D" id="1.10.1740.10">
    <property type="match status" value="1"/>
</dbReference>
<keyword evidence="5" id="KW-0804">Transcription</keyword>
<dbReference type="CDD" id="cd06171">
    <property type="entry name" value="Sigma70_r4"/>
    <property type="match status" value="1"/>
</dbReference>